<proteinExistence type="predicted"/>
<evidence type="ECO:0000313" key="2">
    <source>
        <dbReference type="Proteomes" id="UP000187609"/>
    </source>
</evidence>
<accession>A0A1J6I0S8</accession>
<dbReference type="EMBL" id="MJEQ01037192">
    <property type="protein sequence ID" value="OIS98099.1"/>
    <property type="molecule type" value="Genomic_DNA"/>
</dbReference>
<organism evidence="1 2">
    <name type="scientific">Nicotiana attenuata</name>
    <name type="common">Coyote tobacco</name>
    <dbReference type="NCBI Taxonomy" id="49451"/>
    <lineage>
        <taxon>Eukaryota</taxon>
        <taxon>Viridiplantae</taxon>
        <taxon>Streptophyta</taxon>
        <taxon>Embryophyta</taxon>
        <taxon>Tracheophyta</taxon>
        <taxon>Spermatophyta</taxon>
        <taxon>Magnoliopsida</taxon>
        <taxon>eudicotyledons</taxon>
        <taxon>Gunneridae</taxon>
        <taxon>Pentapetalae</taxon>
        <taxon>asterids</taxon>
        <taxon>lamiids</taxon>
        <taxon>Solanales</taxon>
        <taxon>Solanaceae</taxon>
        <taxon>Nicotianoideae</taxon>
        <taxon>Nicotianeae</taxon>
        <taxon>Nicotiana</taxon>
    </lineage>
</organism>
<dbReference type="AlphaFoldDB" id="A0A1J6I0S8"/>
<evidence type="ECO:0000313" key="1">
    <source>
        <dbReference type="EMBL" id="OIS98099.1"/>
    </source>
</evidence>
<dbReference type="Proteomes" id="UP000187609">
    <property type="component" value="Unassembled WGS sequence"/>
</dbReference>
<gene>
    <name evidence="1" type="ORF">A4A49_38016</name>
</gene>
<name>A0A1J6I0S8_NICAT</name>
<protein>
    <submittedName>
        <fullName evidence="1">Uncharacterized protein</fullName>
    </submittedName>
</protein>
<dbReference type="Gramene" id="OIS98099">
    <property type="protein sequence ID" value="OIS98099"/>
    <property type="gene ID" value="A4A49_38016"/>
</dbReference>
<sequence length="67" mass="7422">MYANFGFYCCGFADSDNVITLQPNTLRFVHVGVSFNILSAISLKFDYSIAKVMKKAVVAQRPQEAQG</sequence>
<comment type="caution">
    <text evidence="1">The sequence shown here is derived from an EMBL/GenBank/DDBJ whole genome shotgun (WGS) entry which is preliminary data.</text>
</comment>
<keyword evidence="2" id="KW-1185">Reference proteome</keyword>
<reference evidence="1" key="1">
    <citation type="submission" date="2016-11" db="EMBL/GenBank/DDBJ databases">
        <title>The genome of Nicotiana attenuata.</title>
        <authorList>
            <person name="Xu S."/>
            <person name="Brockmoeller T."/>
            <person name="Gaquerel E."/>
            <person name="Navarro A."/>
            <person name="Kuhl H."/>
            <person name="Gase K."/>
            <person name="Ling Z."/>
            <person name="Zhou W."/>
            <person name="Kreitzer C."/>
            <person name="Stanke M."/>
            <person name="Tang H."/>
            <person name="Lyons E."/>
            <person name="Pandey P."/>
            <person name="Pandey S.P."/>
            <person name="Timmermann B."/>
            <person name="Baldwin I.T."/>
        </authorList>
    </citation>
    <scope>NUCLEOTIDE SEQUENCE [LARGE SCALE GENOMIC DNA]</scope>
    <source>
        <strain evidence="1">UT</strain>
    </source>
</reference>